<proteinExistence type="predicted"/>
<feature type="repeat" description="ANK" evidence="1">
    <location>
        <begin position="78"/>
        <end position="99"/>
    </location>
</feature>
<dbReference type="SUPFAM" id="SSF48403">
    <property type="entry name" value="Ankyrin repeat"/>
    <property type="match status" value="1"/>
</dbReference>
<dbReference type="PANTHER" id="PTHR24121">
    <property type="entry name" value="NO MECHANORECEPTOR POTENTIAL C, ISOFORM D-RELATED"/>
    <property type="match status" value="1"/>
</dbReference>
<dbReference type="AlphaFoldDB" id="A0A2P5A7B9"/>
<accession>A0A2P5A7B9</accession>
<dbReference type="PROSITE" id="PS50088">
    <property type="entry name" value="ANK_REPEAT"/>
    <property type="match status" value="2"/>
</dbReference>
<sequence>MNSEQCLNLLYDDIRIMNRQNETDTGTQPGSVPDDNLTVRHFTYPEIYRAVVTGNVALFRRNSEDIELSRLTQLVSPRGETVLHIAAQSGHDELVRAILGRHDLLGLVVAQNNWLRNTPLHATASAGHLSTVKMLVSAAKEYSQQQRGSLKMVLGIKNKQNDTALHLALRNRHLEVARFLFEADDDPEGVDYFNSEYKSPLYMAAEAGYELLFELMMQKHAAYVDGTAEVVQEYRWSVAIAAVLVKNRGKSSAISHTYMVAAGLSGQEFV</sequence>
<evidence type="ECO:0000313" key="2">
    <source>
        <dbReference type="EMBL" id="PON32419.1"/>
    </source>
</evidence>
<dbReference type="STRING" id="3476.A0A2P5A7B9"/>
<gene>
    <name evidence="2" type="ORF">PanWU01x14_361430</name>
</gene>
<evidence type="ECO:0000313" key="3">
    <source>
        <dbReference type="Proteomes" id="UP000237105"/>
    </source>
</evidence>
<organism evidence="2 3">
    <name type="scientific">Parasponia andersonii</name>
    <name type="common">Sponia andersonii</name>
    <dbReference type="NCBI Taxonomy" id="3476"/>
    <lineage>
        <taxon>Eukaryota</taxon>
        <taxon>Viridiplantae</taxon>
        <taxon>Streptophyta</taxon>
        <taxon>Embryophyta</taxon>
        <taxon>Tracheophyta</taxon>
        <taxon>Spermatophyta</taxon>
        <taxon>Magnoliopsida</taxon>
        <taxon>eudicotyledons</taxon>
        <taxon>Gunneridae</taxon>
        <taxon>Pentapetalae</taxon>
        <taxon>rosids</taxon>
        <taxon>fabids</taxon>
        <taxon>Rosales</taxon>
        <taxon>Cannabaceae</taxon>
        <taxon>Parasponia</taxon>
    </lineage>
</organism>
<dbReference type="EMBL" id="JXTB01000819">
    <property type="protein sequence ID" value="PON32419.1"/>
    <property type="molecule type" value="Genomic_DNA"/>
</dbReference>
<reference evidence="3" key="1">
    <citation type="submission" date="2016-06" db="EMBL/GenBank/DDBJ databases">
        <title>Parallel loss of symbiosis genes in relatives of nitrogen-fixing non-legume Parasponia.</title>
        <authorList>
            <person name="Van Velzen R."/>
            <person name="Holmer R."/>
            <person name="Bu F."/>
            <person name="Rutten L."/>
            <person name="Van Zeijl A."/>
            <person name="Liu W."/>
            <person name="Santuari L."/>
            <person name="Cao Q."/>
            <person name="Sharma T."/>
            <person name="Shen D."/>
            <person name="Roswanjaya Y."/>
            <person name="Wardhani T."/>
            <person name="Kalhor M.S."/>
            <person name="Jansen J."/>
            <person name="Van den Hoogen J."/>
            <person name="Gungor B."/>
            <person name="Hartog M."/>
            <person name="Hontelez J."/>
            <person name="Verver J."/>
            <person name="Yang W.-C."/>
            <person name="Schijlen E."/>
            <person name="Repin R."/>
            <person name="Schilthuizen M."/>
            <person name="Schranz E."/>
            <person name="Heidstra R."/>
            <person name="Miyata K."/>
            <person name="Fedorova E."/>
            <person name="Kohlen W."/>
            <person name="Bisseling T."/>
            <person name="Smit S."/>
            <person name="Geurts R."/>
        </authorList>
    </citation>
    <scope>NUCLEOTIDE SEQUENCE [LARGE SCALE GENOMIC DNA]</scope>
    <source>
        <strain evidence="3">cv. WU1-14</strain>
    </source>
</reference>
<dbReference type="PANTHER" id="PTHR24121:SF22">
    <property type="entry name" value="PROTEIN ACCELERATED CELL DEATH 6-LIKE"/>
    <property type="match status" value="1"/>
</dbReference>
<dbReference type="PROSITE" id="PS50297">
    <property type="entry name" value="ANK_REP_REGION"/>
    <property type="match status" value="2"/>
</dbReference>
<keyword evidence="1" id="KW-0040">ANK repeat</keyword>
<dbReference type="InterPro" id="IPR036770">
    <property type="entry name" value="Ankyrin_rpt-contain_sf"/>
</dbReference>
<dbReference type="Proteomes" id="UP000237105">
    <property type="component" value="Unassembled WGS sequence"/>
</dbReference>
<feature type="repeat" description="ANK" evidence="1">
    <location>
        <begin position="160"/>
        <end position="192"/>
    </location>
</feature>
<name>A0A2P5A7B9_PARAD</name>
<dbReference type="Pfam" id="PF12796">
    <property type="entry name" value="Ank_2"/>
    <property type="match status" value="2"/>
</dbReference>
<protein>
    <submittedName>
        <fullName evidence="2">Protein accelerated cell death</fullName>
    </submittedName>
</protein>
<dbReference type="SMART" id="SM00248">
    <property type="entry name" value="ANK"/>
    <property type="match status" value="4"/>
</dbReference>
<keyword evidence="3" id="KW-1185">Reference proteome</keyword>
<dbReference type="OrthoDB" id="1847170at2759"/>
<dbReference type="InterPro" id="IPR002110">
    <property type="entry name" value="Ankyrin_rpt"/>
</dbReference>
<dbReference type="Gene3D" id="1.25.40.20">
    <property type="entry name" value="Ankyrin repeat-containing domain"/>
    <property type="match status" value="1"/>
</dbReference>
<evidence type="ECO:0000256" key="1">
    <source>
        <dbReference type="PROSITE-ProRule" id="PRU00023"/>
    </source>
</evidence>
<comment type="caution">
    <text evidence="2">The sequence shown here is derived from an EMBL/GenBank/DDBJ whole genome shotgun (WGS) entry which is preliminary data.</text>
</comment>